<accession>A0ABY2Q5J6</accession>
<organism evidence="3 4">
    <name type="scientific">Ollibium composti</name>
    <dbReference type="NCBI Taxonomy" id="2675109"/>
    <lineage>
        <taxon>Bacteria</taxon>
        <taxon>Pseudomonadati</taxon>
        <taxon>Pseudomonadota</taxon>
        <taxon>Alphaproteobacteria</taxon>
        <taxon>Hyphomicrobiales</taxon>
        <taxon>Phyllobacteriaceae</taxon>
        <taxon>Ollibium</taxon>
    </lineage>
</organism>
<proteinExistence type="predicted"/>
<keyword evidence="4" id="KW-1185">Reference proteome</keyword>
<dbReference type="Proteomes" id="UP000306441">
    <property type="component" value="Unassembled WGS sequence"/>
</dbReference>
<evidence type="ECO:0000313" key="4">
    <source>
        <dbReference type="Proteomes" id="UP000306441"/>
    </source>
</evidence>
<evidence type="ECO:0000256" key="2">
    <source>
        <dbReference type="SAM" id="SignalP"/>
    </source>
</evidence>
<dbReference type="EMBL" id="SSNY01000009">
    <property type="protein sequence ID" value="THF56151.1"/>
    <property type="molecule type" value="Genomic_DNA"/>
</dbReference>
<protein>
    <submittedName>
        <fullName evidence="3">Uncharacterized protein</fullName>
    </submittedName>
</protein>
<reference evidence="3 4" key="1">
    <citation type="submission" date="2019-04" db="EMBL/GenBank/DDBJ databases">
        <title>Mesorhizobium composti sp. nov., isolated from compost.</title>
        <authorList>
            <person name="Lin S.-Y."/>
            <person name="Hameed A."/>
            <person name="Hsieh Y.-T."/>
            <person name="Young C.-C."/>
        </authorList>
    </citation>
    <scope>NUCLEOTIDE SEQUENCE [LARGE SCALE GENOMIC DNA]</scope>
    <source>
        <strain evidence="3 4">CC-YTH430</strain>
    </source>
</reference>
<evidence type="ECO:0000256" key="1">
    <source>
        <dbReference type="SAM" id="MobiDB-lite"/>
    </source>
</evidence>
<comment type="caution">
    <text evidence="3">The sequence shown here is derived from an EMBL/GenBank/DDBJ whole genome shotgun (WGS) entry which is preliminary data.</text>
</comment>
<name>A0ABY2Q5J6_9HYPH</name>
<dbReference type="RefSeq" id="WP_136359106.1">
    <property type="nucleotide sequence ID" value="NZ_SSNY01000009.1"/>
</dbReference>
<gene>
    <name evidence="3" type="ORF">E6C48_15480</name>
</gene>
<feature type="chain" id="PRO_5045424763" evidence="2">
    <location>
        <begin position="22"/>
        <end position="118"/>
    </location>
</feature>
<keyword evidence="2" id="KW-0732">Signal</keyword>
<sequence>MRKVFMLAASLAFIGASAANAQTSPTPSQPPAAEPDAAPKIQRFNVVDVSELPQETQKQVEQVVAQGNDATLKELHSTIDATPEAKAALDAKGATSEQVVATAMSKDGTLTLITKKKS</sequence>
<feature type="signal peptide" evidence="2">
    <location>
        <begin position="1"/>
        <end position="21"/>
    </location>
</feature>
<evidence type="ECO:0000313" key="3">
    <source>
        <dbReference type="EMBL" id="THF56151.1"/>
    </source>
</evidence>
<feature type="region of interest" description="Disordered" evidence="1">
    <location>
        <begin position="19"/>
        <end position="38"/>
    </location>
</feature>